<proteinExistence type="predicted"/>
<dbReference type="Proteomes" id="UP000284163">
    <property type="component" value="Unassembled WGS sequence"/>
</dbReference>
<name>A0A413KAM2_BIFPS</name>
<evidence type="ECO:0000313" key="2">
    <source>
        <dbReference type="Proteomes" id="UP000284163"/>
    </source>
</evidence>
<sequence length="122" mass="14260">MVEIRQSSYMWQNVKLNRIQAVLLVALVRDGRLPDVDCEWSKQYRTIDALEARGLLVKHDDGLVEPTGFGREYVDHILTPVETHSTATSKRFNKYWNDQYAHPKTYHYKPERLRVVCARGAE</sequence>
<evidence type="ECO:0000313" key="1">
    <source>
        <dbReference type="EMBL" id="RGY74761.1"/>
    </source>
</evidence>
<organism evidence="1 2">
    <name type="scientific">Bifidobacterium pseudocatenulatum</name>
    <dbReference type="NCBI Taxonomy" id="28026"/>
    <lineage>
        <taxon>Bacteria</taxon>
        <taxon>Bacillati</taxon>
        <taxon>Actinomycetota</taxon>
        <taxon>Actinomycetes</taxon>
        <taxon>Bifidobacteriales</taxon>
        <taxon>Bifidobacteriaceae</taxon>
        <taxon>Bifidobacterium</taxon>
    </lineage>
</organism>
<reference evidence="1 2" key="1">
    <citation type="submission" date="2018-08" db="EMBL/GenBank/DDBJ databases">
        <title>A genome reference for cultivated species of the human gut microbiota.</title>
        <authorList>
            <person name="Zou Y."/>
            <person name="Xue W."/>
            <person name="Luo G."/>
        </authorList>
    </citation>
    <scope>NUCLEOTIDE SEQUENCE [LARGE SCALE GENOMIC DNA]</scope>
    <source>
        <strain evidence="1 2">CF01-1</strain>
    </source>
</reference>
<dbReference type="EMBL" id="QSDK01000025">
    <property type="protein sequence ID" value="RGY74761.1"/>
    <property type="molecule type" value="Genomic_DNA"/>
</dbReference>
<comment type="caution">
    <text evidence="1">The sequence shown here is derived from an EMBL/GenBank/DDBJ whole genome shotgun (WGS) entry which is preliminary data.</text>
</comment>
<dbReference type="AlphaFoldDB" id="A0A413KAM2"/>
<protein>
    <submittedName>
        <fullName evidence="1">Uncharacterized protein</fullName>
    </submittedName>
</protein>
<accession>A0A413KAM2</accession>
<gene>
    <name evidence="1" type="ORF">DXA22_09770</name>
</gene>
<dbReference type="RefSeq" id="WP_117656712.1">
    <property type="nucleotide sequence ID" value="NZ_JAHXFG010000001.1"/>
</dbReference>